<dbReference type="Pfam" id="PF12697">
    <property type="entry name" value="Abhydrolase_6"/>
    <property type="match status" value="1"/>
</dbReference>
<dbReference type="EMBL" id="JAIEZQ010000001">
    <property type="protein sequence ID" value="MBY9074097.1"/>
    <property type="molecule type" value="Genomic_DNA"/>
</dbReference>
<dbReference type="InterPro" id="IPR029058">
    <property type="entry name" value="AB_hydrolase_fold"/>
</dbReference>
<organism evidence="2 3">
    <name type="scientific">Nocardioides jiangsuensis</name>
    <dbReference type="NCBI Taxonomy" id="2866161"/>
    <lineage>
        <taxon>Bacteria</taxon>
        <taxon>Bacillati</taxon>
        <taxon>Actinomycetota</taxon>
        <taxon>Actinomycetes</taxon>
        <taxon>Propionibacteriales</taxon>
        <taxon>Nocardioidaceae</taxon>
        <taxon>Nocardioides</taxon>
    </lineage>
</organism>
<dbReference type="GO" id="GO:0047570">
    <property type="term" value="F:3-oxoadipate enol-lactonase activity"/>
    <property type="evidence" value="ECO:0007669"/>
    <property type="project" value="UniProtKB-EC"/>
</dbReference>
<dbReference type="PANTHER" id="PTHR43798">
    <property type="entry name" value="MONOACYLGLYCEROL LIPASE"/>
    <property type="match status" value="1"/>
</dbReference>
<name>A0ABS7RHV6_9ACTN</name>
<gene>
    <name evidence="2" type="primary">pcaD</name>
    <name evidence="2" type="ORF">K1X13_04590</name>
</gene>
<dbReference type="InterPro" id="IPR050266">
    <property type="entry name" value="AB_hydrolase_sf"/>
</dbReference>
<dbReference type="EC" id="3.1.1.24" evidence="2"/>
<keyword evidence="3" id="KW-1185">Reference proteome</keyword>
<dbReference type="Gene3D" id="3.40.50.1820">
    <property type="entry name" value="alpha/beta hydrolase"/>
    <property type="match status" value="1"/>
</dbReference>
<dbReference type="Proteomes" id="UP000754710">
    <property type="component" value="Unassembled WGS sequence"/>
</dbReference>
<evidence type="ECO:0000313" key="3">
    <source>
        <dbReference type="Proteomes" id="UP000754710"/>
    </source>
</evidence>
<dbReference type="PRINTS" id="PR00111">
    <property type="entry name" value="ABHYDROLASE"/>
</dbReference>
<evidence type="ECO:0000259" key="1">
    <source>
        <dbReference type="Pfam" id="PF12697"/>
    </source>
</evidence>
<proteinExistence type="predicted"/>
<dbReference type="RefSeq" id="WP_221023813.1">
    <property type="nucleotide sequence ID" value="NZ_JAIEZQ010000001.1"/>
</dbReference>
<dbReference type="SUPFAM" id="SSF53474">
    <property type="entry name" value="alpha/beta-Hydrolases"/>
    <property type="match status" value="1"/>
</dbReference>
<dbReference type="InterPro" id="IPR000073">
    <property type="entry name" value="AB_hydrolase_1"/>
</dbReference>
<keyword evidence="2" id="KW-0378">Hydrolase</keyword>
<reference evidence="2 3" key="1">
    <citation type="submission" date="2021-08" db="EMBL/GenBank/DDBJ databases">
        <title>Nocardioides bacterium WL0053 sp. nov., isolated from the sediment.</title>
        <authorList>
            <person name="Wang L."/>
            <person name="Zhang D."/>
            <person name="Zhang A."/>
        </authorList>
    </citation>
    <scope>NUCLEOTIDE SEQUENCE [LARGE SCALE GENOMIC DNA]</scope>
    <source>
        <strain evidence="2 3">WL0053</strain>
    </source>
</reference>
<dbReference type="PANTHER" id="PTHR43798:SF5">
    <property type="entry name" value="MONOACYLGLYCEROL LIPASE ABHD6"/>
    <property type="match status" value="1"/>
</dbReference>
<accession>A0ABS7RHV6</accession>
<dbReference type="InterPro" id="IPR026968">
    <property type="entry name" value="PcaD/CatD"/>
</dbReference>
<protein>
    <submittedName>
        <fullName evidence="2">3-oxoadipate enol-lactonase</fullName>
        <ecNumber evidence="2">3.1.1.24</ecNumber>
    </submittedName>
</protein>
<evidence type="ECO:0000313" key="2">
    <source>
        <dbReference type="EMBL" id="MBY9074097.1"/>
    </source>
</evidence>
<feature type="domain" description="AB hydrolase-1" evidence="1">
    <location>
        <begin position="29"/>
        <end position="250"/>
    </location>
</feature>
<comment type="caution">
    <text evidence="2">The sequence shown here is derived from an EMBL/GenBank/DDBJ whole genome shotgun (WGS) entry which is preliminary data.</text>
</comment>
<dbReference type="NCBIfam" id="TIGR02427">
    <property type="entry name" value="protocat_pcaD"/>
    <property type="match status" value="1"/>
</dbReference>
<sequence length="261" mass="28209">MSPETVALNHYTSGDPDAPAVFLGASLGTTLSMWDSLADHLAHRYHVVRFDTRGHGSSPVPPGPYTMRALAADVVALADELEIRRFAYVGLSLGGAIGLTLAVEHGDRLTSLVLCCTAAKFGDPFTWLDRGARVRDEGMRWLVDATRERWFTPEFLREHPREADDVLRMLGDTAPQGYAACCDALAAYDLSDRLGEVSTPTRLILAAQDPVTPPEAARPLVEGIAGADQVVIDGAAHIANIARPDRFNAAVAEHLDRTVQE</sequence>